<name>A0A8S5R3B8_9CAUD</name>
<evidence type="ECO:0000313" key="1">
    <source>
        <dbReference type="EMBL" id="DAE25428.1"/>
    </source>
</evidence>
<reference evidence="1" key="1">
    <citation type="journal article" date="2021" name="Proc. Natl. Acad. Sci. U.S.A.">
        <title>A Catalog of Tens of Thousands of Viruses from Human Metagenomes Reveals Hidden Associations with Chronic Diseases.</title>
        <authorList>
            <person name="Tisza M.J."/>
            <person name="Buck C.B."/>
        </authorList>
    </citation>
    <scope>NUCLEOTIDE SEQUENCE</scope>
    <source>
        <strain evidence="1">Ct6d71</strain>
    </source>
</reference>
<sequence length="35" mass="4038">MVRRTTTTRGIAMRWPPDSMPIVAAIFLVIDGYWD</sequence>
<organism evidence="1">
    <name type="scientific">Siphoviridae sp. ct6d71</name>
    <dbReference type="NCBI Taxonomy" id="2826298"/>
    <lineage>
        <taxon>Viruses</taxon>
        <taxon>Duplodnaviria</taxon>
        <taxon>Heunggongvirae</taxon>
        <taxon>Uroviricota</taxon>
        <taxon>Caudoviricetes</taxon>
    </lineage>
</organism>
<dbReference type="EMBL" id="BK015797">
    <property type="protein sequence ID" value="DAE25428.1"/>
    <property type="molecule type" value="Genomic_DNA"/>
</dbReference>
<accession>A0A8S5R3B8</accession>
<proteinExistence type="predicted"/>
<protein>
    <submittedName>
        <fullName evidence="1">Uncharacterized protein</fullName>
    </submittedName>
</protein>